<dbReference type="GO" id="GO:0000166">
    <property type="term" value="F:nucleotide binding"/>
    <property type="evidence" value="ECO:0007669"/>
    <property type="project" value="UniProtKB-KW"/>
</dbReference>
<dbReference type="GO" id="GO:0008803">
    <property type="term" value="F:bis(5'-nucleosyl)-tetraphosphatase (symmetrical) activity"/>
    <property type="evidence" value="ECO:0007669"/>
    <property type="project" value="UniProtKB-EC"/>
</dbReference>
<name>A0A2A2ICJ7_9BACI</name>
<dbReference type="PANTHER" id="PTHR35795">
    <property type="entry name" value="SLR1885 PROTEIN"/>
    <property type="match status" value="1"/>
</dbReference>
<keyword evidence="4 8" id="KW-0378">Hydrolase</keyword>
<dbReference type="SUPFAM" id="SSF109604">
    <property type="entry name" value="HD-domain/PDEase-like"/>
    <property type="match status" value="1"/>
</dbReference>
<gene>
    <name evidence="8" type="ORF">CIL05_13515</name>
</gene>
<dbReference type="GO" id="GO:0046872">
    <property type="term" value="F:metal ion binding"/>
    <property type="evidence" value="ECO:0007669"/>
    <property type="project" value="UniProtKB-KW"/>
</dbReference>
<evidence type="ECO:0000259" key="7">
    <source>
        <dbReference type="PROSITE" id="PS51831"/>
    </source>
</evidence>
<evidence type="ECO:0000256" key="1">
    <source>
        <dbReference type="ARBA" id="ARBA00012506"/>
    </source>
</evidence>
<keyword evidence="5" id="KW-0408">Iron</keyword>
<dbReference type="NCBIfam" id="TIGR00488">
    <property type="entry name" value="bis(5'-nucleosyl)-tetraphosphatase (symmetrical) YqeK"/>
    <property type="match status" value="1"/>
</dbReference>
<organism evidence="8 9">
    <name type="scientific">Virgibacillus profundi</name>
    <dbReference type="NCBI Taxonomy" id="2024555"/>
    <lineage>
        <taxon>Bacteria</taxon>
        <taxon>Bacillati</taxon>
        <taxon>Bacillota</taxon>
        <taxon>Bacilli</taxon>
        <taxon>Bacillales</taxon>
        <taxon>Bacillaceae</taxon>
        <taxon>Virgibacillus</taxon>
    </lineage>
</organism>
<evidence type="ECO:0000313" key="8">
    <source>
        <dbReference type="EMBL" id="PAV28994.1"/>
    </source>
</evidence>
<dbReference type="InterPro" id="IPR006674">
    <property type="entry name" value="HD_domain"/>
</dbReference>
<sequence>MKINEAIEHVKPHLTKERFEHTLRVQETAANLAKLYNESKEKTELAAIFHDYAKYRPLDEMERWIVESRLPKDLLHYHHELWHGPVAAILIEKEYGIKDNDIQCAIAYHTTGRAHMGKLEQIIFLADYIEPGRSFPGVEEVREMAKKDLIHACLMASRNTIQFLMHKNATIYPDTFHAYNDLTRMNRQ</sequence>
<evidence type="ECO:0000256" key="6">
    <source>
        <dbReference type="ARBA" id="ARBA00049417"/>
    </source>
</evidence>
<dbReference type="Gene3D" id="1.10.3210.10">
    <property type="entry name" value="Hypothetical protein af1432"/>
    <property type="match status" value="1"/>
</dbReference>
<dbReference type="Proteomes" id="UP000218887">
    <property type="component" value="Unassembled WGS sequence"/>
</dbReference>
<keyword evidence="2" id="KW-0479">Metal-binding</keyword>
<dbReference type="InterPro" id="IPR003607">
    <property type="entry name" value="HD/PDEase_dom"/>
</dbReference>
<dbReference type="Pfam" id="PF01966">
    <property type="entry name" value="HD"/>
    <property type="match status" value="1"/>
</dbReference>
<evidence type="ECO:0000256" key="3">
    <source>
        <dbReference type="ARBA" id="ARBA00022741"/>
    </source>
</evidence>
<dbReference type="InterPro" id="IPR051094">
    <property type="entry name" value="Diverse_Catalytic_Enzymes"/>
</dbReference>
<evidence type="ECO:0000256" key="5">
    <source>
        <dbReference type="ARBA" id="ARBA00023004"/>
    </source>
</evidence>
<dbReference type="InterPro" id="IPR005249">
    <property type="entry name" value="YqeK"/>
</dbReference>
<dbReference type="EMBL" id="NPOA01000009">
    <property type="protein sequence ID" value="PAV28994.1"/>
    <property type="molecule type" value="Genomic_DNA"/>
</dbReference>
<proteinExistence type="predicted"/>
<dbReference type="CDD" id="cd00077">
    <property type="entry name" value="HDc"/>
    <property type="match status" value="1"/>
</dbReference>
<keyword evidence="3" id="KW-0547">Nucleotide-binding</keyword>
<evidence type="ECO:0000256" key="2">
    <source>
        <dbReference type="ARBA" id="ARBA00022723"/>
    </source>
</evidence>
<reference evidence="8 9" key="1">
    <citation type="submission" date="2017-08" db="EMBL/GenBank/DDBJ databases">
        <title>Virgibacillus indicus sp. nov. and Virgibacillus profoundi sp. nov, two moderately halophilic bacteria isolated from marine sediment by using the Microfluidic Streak Plate.</title>
        <authorList>
            <person name="Xu B."/>
            <person name="Hu B."/>
            <person name="Wang J."/>
            <person name="Zhu Y."/>
            <person name="Huang L."/>
            <person name="Du W."/>
            <person name="Huang Y."/>
        </authorList>
    </citation>
    <scope>NUCLEOTIDE SEQUENCE [LARGE SCALE GENOMIC DNA]</scope>
    <source>
        <strain evidence="8 9">IO3-P3-H5</strain>
    </source>
</reference>
<dbReference type="AlphaFoldDB" id="A0A2A2ICJ7"/>
<comment type="catalytic activity">
    <reaction evidence="6">
        <text>P(1),P(4)-bis(5'-adenosyl) tetraphosphate + H2O = 2 ADP + 2 H(+)</text>
        <dbReference type="Rhea" id="RHEA:24252"/>
        <dbReference type="ChEBI" id="CHEBI:15377"/>
        <dbReference type="ChEBI" id="CHEBI:15378"/>
        <dbReference type="ChEBI" id="CHEBI:58141"/>
        <dbReference type="ChEBI" id="CHEBI:456216"/>
        <dbReference type="EC" id="3.6.1.41"/>
    </reaction>
</comment>
<dbReference type="SMART" id="SM00471">
    <property type="entry name" value="HDc"/>
    <property type="match status" value="1"/>
</dbReference>
<dbReference type="RefSeq" id="WP_095656085.1">
    <property type="nucleotide sequence ID" value="NZ_NPOA01000009.1"/>
</dbReference>
<dbReference type="EC" id="3.6.1.41" evidence="1"/>
<dbReference type="PANTHER" id="PTHR35795:SF1">
    <property type="entry name" value="BIS(5'-NUCLEOSYL)-TETRAPHOSPHATASE, SYMMETRICAL"/>
    <property type="match status" value="1"/>
</dbReference>
<keyword evidence="9" id="KW-1185">Reference proteome</keyword>
<evidence type="ECO:0000256" key="4">
    <source>
        <dbReference type="ARBA" id="ARBA00022801"/>
    </source>
</evidence>
<feature type="domain" description="HD" evidence="7">
    <location>
        <begin position="18"/>
        <end position="132"/>
    </location>
</feature>
<comment type="caution">
    <text evidence="8">The sequence shown here is derived from an EMBL/GenBank/DDBJ whole genome shotgun (WGS) entry which is preliminary data.</text>
</comment>
<dbReference type="OrthoDB" id="9782134at2"/>
<accession>A0A2A2ICJ7</accession>
<evidence type="ECO:0000313" key="9">
    <source>
        <dbReference type="Proteomes" id="UP000218887"/>
    </source>
</evidence>
<protein>
    <recommendedName>
        <fullName evidence="1">bis(5'-nucleosyl)-tetraphosphatase (symmetrical)</fullName>
        <ecNumber evidence="1">3.6.1.41</ecNumber>
    </recommendedName>
</protein>
<dbReference type="PROSITE" id="PS51831">
    <property type="entry name" value="HD"/>
    <property type="match status" value="1"/>
</dbReference>